<feature type="compositionally biased region" description="Basic and acidic residues" evidence="12">
    <location>
        <begin position="1455"/>
        <end position="1472"/>
    </location>
</feature>
<dbReference type="InterPro" id="IPR007066">
    <property type="entry name" value="RNA_pol_Rpb1_3"/>
</dbReference>
<dbReference type="InterPro" id="IPR007083">
    <property type="entry name" value="RNA_pol_Rpb1_4"/>
</dbReference>
<evidence type="ECO:0000313" key="15">
    <source>
        <dbReference type="Proteomes" id="UP000324585"/>
    </source>
</evidence>
<dbReference type="Gene3D" id="1.10.150.390">
    <property type="match status" value="1"/>
</dbReference>
<dbReference type="EMBL" id="VRMN01000005">
    <property type="protein sequence ID" value="KAA8493983.1"/>
    <property type="molecule type" value="Genomic_DNA"/>
</dbReference>
<comment type="function">
    <text evidence="11">DNA-dependent RNA polymerase catalyzes the transcription of DNA into RNA using the four ribonucleoside triphosphates as substrates.</text>
</comment>
<feature type="domain" description="RNA polymerase N-terminal" evidence="13">
    <location>
        <begin position="394"/>
        <end position="732"/>
    </location>
</feature>
<comment type="subcellular location">
    <subcellularLocation>
        <location evidence="1">Nucleus</location>
    </subcellularLocation>
</comment>
<dbReference type="InterPro" id="IPR045867">
    <property type="entry name" value="DNA-dir_RpoC_beta_prime"/>
</dbReference>
<feature type="compositionally biased region" description="Basic and acidic residues" evidence="12">
    <location>
        <begin position="292"/>
        <end position="303"/>
    </location>
</feature>
<dbReference type="InterPro" id="IPR006592">
    <property type="entry name" value="RNA_pol_N"/>
</dbReference>
<evidence type="ECO:0000256" key="2">
    <source>
        <dbReference type="ARBA" id="ARBA00006460"/>
    </source>
</evidence>
<dbReference type="Gene3D" id="6.20.50.80">
    <property type="match status" value="1"/>
</dbReference>
<sequence length="1790" mass="195673">MDAVAAEPDQRLVVFQPKHYGFGFYSADQVRRMSVKAVVHTVSQDEFGRSIPGGLYDLAMGPVNPQTECATCGLGWTECPGHFGHIELVSPVVHPLLFASLFRVLQSKCWSCHEFRAPALVKRLLKSTLRVMRDEDAFQAGTVSAMLTAWRSALSASAEAGANGIESSIEALLTRVDAEWQQYGSFTRRSGAAGKSGALDRVGAGMTATHVTRHSHAAKLLLKEFYTMCHQRKQCASCGFLQVKLSRRKLRVYRRSKGTSASVLGSLTSDKAMRESADIEVSDIEDDADTPTEGKLDRAVRGEDEMDYSDPVAHAAMPPRTGVKEKGRGDDMSTGVGDASNKLRLQIVPTLELRNQIGKLWEHEKSLCRQIWHLYGAETANEEDTKGPETSPTDLFFLHVLIVPPNRFRPTSKSEDGGPDHEHVQNVAYASIMKVNRQVRESADKAVRKDASKTDREAYMQALLMLQDAVCSLIDPTLTVMRKSATSALGELAGVRQVLEKKTGLFRWNIMGKRTNHSARSVIGPDVFLDTNELGVPEAFARKLTIIESVNAFNIERLTKCVLNGPDVHPGANFVDVPGKGRTNLLSSKARSREAQARQLGVEMTADGGVDGAEQGSAGLTQQTQRKVGRHLRTGDIVLFNRQPSLHRASIMAHRVRVLPGEKTLRMHYANCGSYNADFDGDEMNMYVPQHLGAIAEGSVIALADHQYVTPTSGAPVRGLIQDHVLAGVLLTKRDTFLDRATFQQLLYSAVARGLHEENGQGSIFASFRMPLPAILRPQALWTGKQLTSALIRLVAGLEMPSQVAFESDGHGRGERVPRGIFLTSRSRTKADMVGDETTVIFRDGELLRGVLDKNQFGASSFGLVHAFFELYGAEKAGQLLSCLSRLFTWFLRMVGHTTGVGDLLLTPTAESERARILHDARAHVGKSVLAKLCGQSSPFATHMAAARAFEEMTIADTGFEARVDAAMKSALASVTSSVMESCFGFGTLQRAFPQNGFQLMTGTGAKGSAVNSAQISCQLGQTSLEGARVPRSAAGNTLPCFEPFDVSARAGGFISNRFLTGLKPAEYFLHCMAGREGLIDTAVKTARSGYLQRCLVKHLEGIKLEYDHTVRDADGQVIQFLYGEDGLDPSKVGWLLKEMQWQLDNVHQLRRLGNGGTRTDTVSVERWMHEVPEGWKHQFASGAADSQSNHVLLDKLGPGGVNVLGGVSERYRAAIEQLVSKKATPVASTPASQPDTSKKHMTGAEIERFMMQRYQQSLMQPGEAVGVVAAQSIGEPSTQMTLNTFHFAGMGAAHVTLGIPRLRELLMTASEKPKTPMMQLPLREHVSHTTAERLAWQMRRITLNDLMTGVSVRMLNLHKKDGVHSDHVSFELTLHLIKAELYLPLLNLSADDIARVCRQKLKPTLARMLKVHLQKVRLYKEGRGTQTLEKRTGGGDDDSGDNASEAEIAAGDDETAKHDSAIEGDSGAERDSDAEDMEDGEENDSETSASELNQDASLSMDREHSEDESFSEGSGEEISEKHHRKAHQKRALSHSSVLAGGEVDATAKVDEGVIAAMHEGESRVDTVDEDQRDDKFRNGGTSGDDFVVSDTMEWVRFTQPLDTRMQFCVDWHTLVVAASKLAVVNEISDVRRAFVEVDEASESGMRLTVEGSNLQAAWGYDTMADLSKIYTNDIHATLITYGVEAARALIVRELGMVFEAYGIPVDRRHLMLIADYQTVNGDWRAFNRLSMLSAPSVFQRVTFETATSFLTDSALYGDIDSMANPSAAIALGVPPAIGTGAVALVPNLI</sequence>
<dbReference type="InterPro" id="IPR007081">
    <property type="entry name" value="RNA_pol_Rpb1_5"/>
</dbReference>
<accession>A0A5J4YT59</accession>
<dbReference type="InterPro" id="IPR015699">
    <property type="entry name" value="DNA-dir_RNA_pol1_lsu_N"/>
</dbReference>
<feature type="compositionally biased region" description="Acidic residues" evidence="12">
    <location>
        <begin position="1509"/>
        <end position="1518"/>
    </location>
</feature>
<proteinExistence type="inferred from homology"/>
<dbReference type="InterPro" id="IPR044893">
    <property type="entry name" value="RNA_pol_Rpb1_clamp_domain"/>
</dbReference>
<feature type="compositionally biased region" description="Basic residues" evidence="12">
    <location>
        <begin position="1522"/>
        <end position="1533"/>
    </location>
</feature>
<feature type="compositionally biased region" description="Polar residues" evidence="12">
    <location>
        <begin position="1487"/>
        <end position="1498"/>
    </location>
</feature>
<evidence type="ECO:0000256" key="4">
    <source>
        <dbReference type="ARBA" id="ARBA00022679"/>
    </source>
</evidence>
<feature type="region of interest" description="Disordered" evidence="12">
    <location>
        <begin position="282"/>
        <end position="337"/>
    </location>
</feature>
<evidence type="ECO:0000256" key="6">
    <source>
        <dbReference type="ARBA" id="ARBA00022723"/>
    </source>
</evidence>
<protein>
    <recommendedName>
        <fullName evidence="11">DNA-directed RNA polymerase subunit</fullName>
        <ecNumber evidence="11">2.7.7.6</ecNumber>
    </recommendedName>
</protein>
<gene>
    <name evidence="14" type="ORF">FVE85_3958</name>
</gene>
<feature type="compositionally biased region" description="Basic and acidic residues" evidence="12">
    <location>
        <begin position="1425"/>
        <end position="1435"/>
    </location>
</feature>
<dbReference type="CDD" id="cd02735">
    <property type="entry name" value="RNAP_I_Rpa1_C"/>
    <property type="match status" value="1"/>
</dbReference>
<dbReference type="Pfam" id="PF04983">
    <property type="entry name" value="RNA_pol_Rpb1_3"/>
    <property type="match status" value="1"/>
</dbReference>
<dbReference type="InterPro" id="IPR042102">
    <property type="entry name" value="RNA_pol_Rpb1_3_sf"/>
</dbReference>
<keyword evidence="10" id="KW-0539">Nucleus</keyword>
<evidence type="ECO:0000313" key="14">
    <source>
        <dbReference type="EMBL" id="KAA8493983.1"/>
    </source>
</evidence>
<feature type="region of interest" description="Disordered" evidence="12">
    <location>
        <begin position="1425"/>
        <end position="1538"/>
    </location>
</feature>
<evidence type="ECO:0000256" key="1">
    <source>
        <dbReference type="ARBA" id="ARBA00004123"/>
    </source>
</evidence>
<evidence type="ECO:0000256" key="11">
    <source>
        <dbReference type="RuleBase" id="RU004279"/>
    </source>
</evidence>
<keyword evidence="3 11" id="KW-0240">DNA-directed RNA polymerase</keyword>
<keyword evidence="4 11" id="KW-0808">Transferase</keyword>
<dbReference type="Gene3D" id="2.40.40.20">
    <property type="match status" value="1"/>
</dbReference>
<reference evidence="15" key="1">
    <citation type="journal article" date="2019" name="Nat. Commun.">
        <title>Expansion of phycobilisome linker gene families in mesophilic red algae.</title>
        <authorList>
            <person name="Lee J."/>
            <person name="Kim D."/>
            <person name="Bhattacharya D."/>
            <person name="Yoon H.S."/>
        </authorList>
    </citation>
    <scope>NUCLEOTIDE SEQUENCE [LARGE SCALE GENOMIC DNA]</scope>
    <source>
        <strain evidence="15">CCMP 1328</strain>
    </source>
</reference>
<evidence type="ECO:0000256" key="5">
    <source>
        <dbReference type="ARBA" id="ARBA00022695"/>
    </source>
</evidence>
<evidence type="ECO:0000256" key="10">
    <source>
        <dbReference type="ARBA" id="ARBA00023242"/>
    </source>
</evidence>
<dbReference type="GO" id="GO:0003677">
    <property type="term" value="F:DNA binding"/>
    <property type="evidence" value="ECO:0007669"/>
    <property type="project" value="InterPro"/>
</dbReference>
<organism evidence="14 15">
    <name type="scientific">Porphyridium purpureum</name>
    <name type="common">Red alga</name>
    <name type="synonym">Porphyridium cruentum</name>
    <dbReference type="NCBI Taxonomy" id="35688"/>
    <lineage>
        <taxon>Eukaryota</taxon>
        <taxon>Rhodophyta</taxon>
        <taxon>Bangiophyceae</taxon>
        <taxon>Porphyridiales</taxon>
        <taxon>Porphyridiaceae</taxon>
        <taxon>Porphyridium</taxon>
    </lineage>
</organism>
<keyword evidence="5 11" id="KW-0548">Nucleotidyltransferase</keyword>
<dbReference type="Gene3D" id="1.10.132.30">
    <property type="match status" value="1"/>
</dbReference>
<keyword evidence="9 11" id="KW-0804">Transcription</keyword>
<dbReference type="PANTHER" id="PTHR19376">
    <property type="entry name" value="DNA-DIRECTED RNA POLYMERASE"/>
    <property type="match status" value="1"/>
</dbReference>
<dbReference type="GO" id="GO:0005736">
    <property type="term" value="C:RNA polymerase I complex"/>
    <property type="evidence" value="ECO:0007669"/>
    <property type="project" value="UniProtKB-ARBA"/>
</dbReference>
<dbReference type="GO" id="GO:0003899">
    <property type="term" value="F:DNA-directed RNA polymerase activity"/>
    <property type="evidence" value="ECO:0007669"/>
    <property type="project" value="UniProtKB-EC"/>
</dbReference>
<keyword evidence="15" id="KW-1185">Reference proteome</keyword>
<dbReference type="CDD" id="cd01435">
    <property type="entry name" value="RNAP_I_RPA1_N"/>
    <property type="match status" value="1"/>
</dbReference>
<comment type="caution">
    <text evidence="14">The sequence shown here is derived from an EMBL/GenBank/DDBJ whole genome shotgun (WGS) entry which is preliminary data.</text>
</comment>
<dbReference type="Pfam" id="PF04997">
    <property type="entry name" value="RNA_pol_Rpb1_1"/>
    <property type="match status" value="1"/>
</dbReference>
<dbReference type="Gene3D" id="4.10.860.120">
    <property type="entry name" value="RNA polymerase II, clamp domain"/>
    <property type="match status" value="1"/>
</dbReference>
<keyword evidence="7" id="KW-0862">Zinc</keyword>
<evidence type="ECO:0000256" key="7">
    <source>
        <dbReference type="ARBA" id="ARBA00022833"/>
    </source>
</evidence>
<feature type="compositionally biased region" description="Acidic residues" evidence="12">
    <location>
        <begin position="1473"/>
        <end position="1486"/>
    </location>
</feature>
<comment type="catalytic activity">
    <reaction evidence="11">
        <text>RNA(n) + a ribonucleoside 5'-triphosphate = RNA(n+1) + diphosphate</text>
        <dbReference type="Rhea" id="RHEA:21248"/>
        <dbReference type="Rhea" id="RHEA-COMP:14527"/>
        <dbReference type="Rhea" id="RHEA-COMP:17342"/>
        <dbReference type="ChEBI" id="CHEBI:33019"/>
        <dbReference type="ChEBI" id="CHEBI:61557"/>
        <dbReference type="ChEBI" id="CHEBI:140395"/>
        <dbReference type="EC" id="2.7.7.6"/>
    </reaction>
</comment>
<dbReference type="PANTHER" id="PTHR19376:SF11">
    <property type="entry name" value="DNA-DIRECTED RNA POLYMERASE I SUBUNIT RPA1"/>
    <property type="match status" value="1"/>
</dbReference>
<dbReference type="GO" id="GO:0006351">
    <property type="term" value="P:DNA-templated transcription"/>
    <property type="evidence" value="ECO:0007669"/>
    <property type="project" value="InterPro"/>
</dbReference>
<dbReference type="Gene3D" id="6.10.250.2940">
    <property type="match status" value="1"/>
</dbReference>
<dbReference type="Gene3D" id="3.30.70.2850">
    <property type="match status" value="1"/>
</dbReference>
<dbReference type="Pfam" id="PF04998">
    <property type="entry name" value="RNA_pol_Rpb1_5"/>
    <property type="match status" value="1"/>
</dbReference>
<feature type="region of interest" description="Disordered" evidence="12">
    <location>
        <begin position="1560"/>
        <end position="1582"/>
    </location>
</feature>
<keyword evidence="6" id="KW-0479">Metal-binding</keyword>
<dbReference type="Gene3D" id="3.30.1490.180">
    <property type="entry name" value="RNA polymerase ii"/>
    <property type="match status" value="1"/>
</dbReference>
<feature type="compositionally biased region" description="Basic and acidic residues" evidence="12">
    <location>
        <begin position="322"/>
        <end position="331"/>
    </location>
</feature>
<comment type="similarity">
    <text evidence="2 11">Belongs to the RNA polymerase beta' chain family.</text>
</comment>
<name>A0A5J4YT59_PORPP</name>
<dbReference type="InterPro" id="IPR047107">
    <property type="entry name" value="DNA-dir_RNA_pol1_lsu_C"/>
</dbReference>
<dbReference type="Pfam" id="PF00623">
    <property type="entry name" value="RNA_pol_Rpb1_2"/>
    <property type="match status" value="1"/>
</dbReference>
<dbReference type="SUPFAM" id="SSF64484">
    <property type="entry name" value="beta and beta-prime subunits of DNA dependent RNA-polymerase"/>
    <property type="match status" value="1"/>
</dbReference>
<evidence type="ECO:0000256" key="8">
    <source>
        <dbReference type="ARBA" id="ARBA00022842"/>
    </source>
</evidence>
<dbReference type="InterPro" id="IPR038120">
    <property type="entry name" value="Rpb1_funnel_sf"/>
</dbReference>
<dbReference type="InterPro" id="IPR007080">
    <property type="entry name" value="RNA_pol_Rpb1_1"/>
</dbReference>
<dbReference type="EC" id="2.7.7.6" evidence="11"/>
<evidence type="ECO:0000259" key="13">
    <source>
        <dbReference type="SMART" id="SM00663"/>
    </source>
</evidence>
<dbReference type="Gene3D" id="1.10.274.100">
    <property type="entry name" value="RNA polymerase Rpb1, domain 3"/>
    <property type="match status" value="1"/>
</dbReference>
<dbReference type="OrthoDB" id="270392at2759"/>
<dbReference type="InterPro" id="IPR000722">
    <property type="entry name" value="RNA_pol_asu"/>
</dbReference>
<evidence type="ECO:0000256" key="9">
    <source>
        <dbReference type="ARBA" id="ARBA00023163"/>
    </source>
</evidence>
<dbReference type="SMART" id="SM00663">
    <property type="entry name" value="RPOLA_N"/>
    <property type="match status" value="1"/>
</dbReference>
<evidence type="ECO:0000256" key="12">
    <source>
        <dbReference type="SAM" id="MobiDB-lite"/>
    </source>
</evidence>
<dbReference type="OMA" id="NREDYQQ"/>
<dbReference type="Proteomes" id="UP000324585">
    <property type="component" value="Unassembled WGS sequence"/>
</dbReference>
<dbReference type="GO" id="GO:0046872">
    <property type="term" value="F:metal ion binding"/>
    <property type="evidence" value="ECO:0007669"/>
    <property type="project" value="UniProtKB-KW"/>
</dbReference>
<evidence type="ECO:0000256" key="3">
    <source>
        <dbReference type="ARBA" id="ARBA00022478"/>
    </source>
</evidence>
<dbReference type="FunFam" id="2.40.40.20:FF:000019">
    <property type="entry name" value="DNA-directed RNA polymerase II subunit RPB1"/>
    <property type="match status" value="1"/>
</dbReference>
<keyword evidence="8" id="KW-0460">Magnesium</keyword>
<dbReference type="Pfam" id="PF05000">
    <property type="entry name" value="RNA_pol_Rpb1_4"/>
    <property type="match status" value="1"/>
</dbReference>